<feature type="transmembrane region" description="Helical" evidence="1">
    <location>
        <begin position="74"/>
        <end position="92"/>
    </location>
</feature>
<comment type="caution">
    <text evidence="2">The sequence shown here is derived from an EMBL/GenBank/DDBJ whole genome shotgun (WGS) entry which is preliminary data.</text>
</comment>
<feature type="transmembrane region" description="Helical" evidence="1">
    <location>
        <begin position="213"/>
        <end position="235"/>
    </location>
</feature>
<reference evidence="2" key="1">
    <citation type="submission" date="2022-10" db="EMBL/GenBank/DDBJ databases">
        <authorList>
            <person name="Yue Y."/>
        </authorList>
    </citation>
    <scope>NUCLEOTIDE SEQUENCE</scope>
    <source>
        <strain evidence="2">Z654</strain>
    </source>
</reference>
<name>A0AAE3LTN6_9RHOB</name>
<gene>
    <name evidence="2" type="ORF">OH136_12795</name>
</gene>
<keyword evidence="3" id="KW-1185">Reference proteome</keyword>
<sequence>MTFTLLLGFFIGMTHALEADHLAAVASFSVRKRSLKDTLKQAYSWGMGHTVTLFLVVVPVFLFGGNISHTTEAALEGIVGLMLCYLGGSLVYRLRKEKVHMHVHSHEDGERHAHFHSHKDDAVEHSHSDHNHAHKAGVSPRALGIGLMHGLAGSAALLIYAQEVVDQKWAIVPYVLCFGIGSIAGMMLISKAISFPLHAVKERSSISFNGIRAVVGIATVVLGLKFAGSSLTALLG</sequence>
<proteinExistence type="predicted"/>
<dbReference type="RefSeq" id="WP_263954306.1">
    <property type="nucleotide sequence ID" value="NZ_JAOYFC010000002.1"/>
</dbReference>
<dbReference type="EMBL" id="JAOYFC010000002">
    <property type="protein sequence ID" value="MCV6825431.1"/>
    <property type="molecule type" value="Genomic_DNA"/>
</dbReference>
<evidence type="ECO:0000313" key="3">
    <source>
        <dbReference type="Proteomes" id="UP001208041"/>
    </source>
</evidence>
<organism evidence="2 3">
    <name type="scientific">Halocynthiibacter halioticoli</name>
    <dbReference type="NCBI Taxonomy" id="2986804"/>
    <lineage>
        <taxon>Bacteria</taxon>
        <taxon>Pseudomonadati</taxon>
        <taxon>Pseudomonadota</taxon>
        <taxon>Alphaproteobacteria</taxon>
        <taxon>Rhodobacterales</taxon>
        <taxon>Paracoccaceae</taxon>
        <taxon>Halocynthiibacter</taxon>
    </lineage>
</organism>
<evidence type="ECO:0000313" key="2">
    <source>
        <dbReference type="EMBL" id="MCV6825431.1"/>
    </source>
</evidence>
<keyword evidence="1" id="KW-0472">Membrane</keyword>
<dbReference type="PANTHER" id="PTHR33876:SF4">
    <property type="entry name" value="CHLOROPLAST PROTEIN FOR GROWTH AND FERTILITY 2"/>
    <property type="match status" value="1"/>
</dbReference>
<feature type="transmembrane region" description="Helical" evidence="1">
    <location>
        <begin position="142"/>
        <end position="160"/>
    </location>
</feature>
<accession>A0AAE3LTN6</accession>
<feature type="transmembrane region" description="Helical" evidence="1">
    <location>
        <begin position="43"/>
        <end position="62"/>
    </location>
</feature>
<protein>
    <recommendedName>
        <fullName evidence="4">Urease accessory protein</fullName>
    </recommendedName>
</protein>
<evidence type="ECO:0008006" key="4">
    <source>
        <dbReference type="Google" id="ProtNLM"/>
    </source>
</evidence>
<dbReference type="InterPro" id="IPR052776">
    <property type="entry name" value="Chloro_ReproSupport/MetalTrans"/>
</dbReference>
<evidence type="ECO:0000256" key="1">
    <source>
        <dbReference type="SAM" id="Phobius"/>
    </source>
</evidence>
<dbReference type="AlphaFoldDB" id="A0AAE3LTN6"/>
<dbReference type="PANTHER" id="PTHR33876">
    <property type="entry name" value="UNNAMED PRODUCT"/>
    <property type="match status" value="1"/>
</dbReference>
<feature type="transmembrane region" description="Helical" evidence="1">
    <location>
        <begin position="172"/>
        <end position="193"/>
    </location>
</feature>
<keyword evidence="1" id="KW-1133">Transmembrane helix</keyword>
<keyword evidence="1" id="KW-0812">Transmembrane</keyword>
<dbReference type="Proteomes" id="UP001208041">
    <property type="component" value="Unassembled WGS sequence"/>
</dbReference>